<feature type="compositionally biased region" description="Basic residues" evidence="6">
    <location>
        <begin position="237"/>
        <end position="261"/>
    </location>
</feature>
<dbReference type="OMA" id="DMPWIET"/>
<proteinExistence type="inferred from homology"/>
<dbReference type="GO" id="GO:0042273">
    <property type="term" value="P:ribosomal large subunit biogenesis"/>
    <property type="evidence" value="ECO:0007669"/>
    <property type="project" value="TreeGrafter"/>
</dbReference>
<keyword evidence="5" id="KW-0539">Nucleus</keyword>
<dbReference type="PANTHER" id="PTHR13028:SF0">
    <property type="entry name" value="RRNA-PROCESSING PROTEIN EBP2-RELATED"/>
    <property type="match status" value="1"/>
</dbReference>
<evidence type="ECO:0000256" key="4">
    <source>
        <dbReference type="ARBA" id="ARBA00023054"/>
    </source>
</evidence>
<dbReference type="GO" id="GO:0005730">
    <property type="term" value="C:nucleolus"/>
    <property type="evidence" value="ECO:0007669"/>
    <property type="project" value="UniProtKB-SubCell"/>
</dbReference>
<dbReference type="GO" id="GO:0034399">
    <property type="term" value="C:nuclear periphery"/>
    <property type="evidence" value="ECO:0007669"/>
    <property type="project" value="TreeGrafter"/>
</dbReference>
<comment type="similarity">
    <text evidence="2">Belongs to the EBP2 family.</text>
</comment>
<evidence type="ECO:0000256" key="3">
    <source>
        <dbReference type="ARBA" id="ARBA00022517"/>
    </source>
</evidence>
<feature type="region of interest" description="Disordered" evidence="6">
    <location>
        <begin position="148"/>
        <end position="179"/>
    </location>
</feature>
<feature type="region of interest" description="Disordered" evidence="6">
    <location>
        <begin position="196"/>
        <end position="261"/>
    </location>
</feature>
<dbReference type="InterPro" id="IPR008610">
    <property type="entry name" value="Ebp2"/>
</dbReference>
<keyword evidence="4" id="KW-0175">Coiled coil</keyword>
<evidence type="ECO:0000313" key="8">
    <source>
        <dbReference type="Proteomes" id="UP000242381"/>
    </source>
</evidence>
<gene>
    <name evidence="7" type="ORF">BCV71DRAFT_253515</name>
</gene>
<protein>
    <submittedName>
        <fullName evidence="7">Ebp2-domain-containing protein</fullName>
    </submittedName>
</protein>
<dbReference type="VEuPathDB" id="FungiDB:BCV72DRAFT_14889"/>
<dbReference type="Proteomes" id="UP000242381">
    <property type="component" value="Unassembled WGS sequence"/>
</dbReference>
<dbReference type="Pfam" id="PF05890">
    <property type="entry name" value="Ebp2"/>
    <property type="match status" value="1"/>
</dbReference>
<dbReference type="GO" id="GO:0006364">
    <property type="term" value="P:rRNA processing"/>
    <property type="evidence" value="ECO:0007669"/>
    <property type="project" value="TreeGrafter"/>
</dbReference>
<organism evidence="7 8">
    <name type="scientific">Rhizopus microsporus</name>
    <dbReference type="NCBI Taxonomy" id="58291"/>
    <lineage>
        <taxon>Eukaryota</taxon>
        <taxon>Fungi</taxon>
        <taxon>Fungi incertae sedis</taxon>
        <taxon>Mucoromycota</taxon>
        <taxon>Mucoromycotina</taxon>
        <taxon>Mucoromycetes</taxon>
        <taxon>Mucorales</taxon>
        <taxon>Mucorineae</taxon>
        <taxon>Rhizopodaceae</taxon>
        <taxon>Rhizopus</taxon>
    </lineage>
</organism>
<feature type="compositionally biased region" description="Basic and acidic residues" evidence="6">
    <location>
        <begin position="168"/>
        <end position="178"/>
    </location>
</feature>
<evidence type="ECO:0000256" key="1">
    <source>
        <dbReference type="ARBA" id="ARBA00004604"/>
    </source>
</evidence>
<evidence type="ECO:0000313" key="7">
    <source>
        <dbReference type="EMBL" id="ORE21571.1"/>
    </source>
</evidence>
<evidence type="ECO:0000256" key="6">
    <source>
        <dbReference type="SAM" id="MobiDB-lite"/>
    </source>
</evidence>
<dbReference type="GO" id="GO:0030687">
    <property type="term" value="C:preribosome, large subunit precursor"/>
    <property type="evidence" value="ECO:0007669"/>
    <property type="project" value="TreeGrafter"/>
</dbReference>
<accession>A0A0A1NFV5</accession>
<comment type="subcellular location">
    <subcellularLocation>
        <location evidence="1">Nucleus</location>
        <location evidence="1">Nucleolus</location>
    </subcellularLocation>
</comment>
<dbReference type="AlphaFoldDB" id="A0A0A1NFV5"/>
<evidence type="ECO:0000256" key="2">
    <source>
        <dbReference type="ARBA" id="ARBA00007336"/>
    </source>
</evidence>
<dbReference type="EMBL" id="KV921277">
    <property type="protein sequence ID" value="ORE21571.1"/>
    <property type="molecule type" value="Genomic_DNA"/>
</dbReference>
<dbReference type="PANTHER" id="PTHR13028">
    <property type="entry name" value="RRNA PROCESSING PROTEIN EBNA1-BINDING PROTEIN-RELATED"/>
    <property type="match status" value="1"/>
</dbReference>
<evidence type="ECO:0000256" key="5">
    <source>
        <dbReference type="ARBA" id="ARBA00023242"/>
    </source>
</evidence>
<reference evidence="7 8" key="1">
    <citation type="journal article" date="2016" name="Proc. Natl. Acad. Sci. U.S.A.">
        <title>Lipid metabolic changes in an early divergent fungus govern the establishment of a mutualistic symbiosis with endobacteria.</title>
        <authorList>
            <person name="Lastovetsky O.A."/>
            <person name="Gaspar M.L."/>
            <person name="Mondo S.J."/>
            <person name="LaButti K.M."/>
            <person name="Sandor L."/>
            <person name="Grigoriev I.V."/>
            <person name="Henry S.A."/>
            <person name="Pawlowska T.E."/>
        </authorList>
    </citation>
    <scope>NUCLEOTIDE SEQUENCE [LARGE SCALE GENOMIC DNA]</scope>
    <source>
        <strain evidence="7 8">ATCC 11559</strain>
    </source>
</reference>
<sequence length="261" mass="30604">MTTNDDKIEWYRLEDLDPEDIDDEDGDMIIEQRLEVYNEAALERIADDIKLQDLPWIETLTVVSKEPIDVPDVFDDLKREEAFYKQALEAAYVAKEKLKEEGAPFLVPEDFIAPMLKNDEHMEEVYQKLVEEAKSGNEDALYRLHAFERQRKKSGNMNERQKLLNRKRKEEKEEKDFKDDDFDLEEAESIVAELAKDGKKKIPKYATKDARDAVYSLGKRNRQANQDDRPNPAKKGMSLRKKSSLKRPGKARRQKLRNKQK</sequence>
<name>A0A0A1NFV5_RHIZD</name>
<keyword evidence="3" id="KW-0690">Ribosome biogenesis</keyword>